<proteinExistence type="inferred from homology"/>
<keyword evidence="5" id="KW-0378">Hydrolase</keyword>
<evidence type="ECO:0000313" key="6">
    <source>
        <dbReference type="Proteomes" id="UP001430455"/>
    </source>
</evidence>
<evidence type="ECO:0000256" key="1">
    <source>
        <dbReference type="ARBA" id="ARBA00010986"/>
    </source>
</evidence>
<keyword evidence="2" id="KW-0456">Lyase</keyword>
<organism evidence="5 6">
    <name type="scientific">Haloarcula nitratireducens</name>
    <dbReference type="NCBI Taxonomy" id="2487749"/>
    <lineage>
        <taxon>Archaea</taxon>
        <taxon>Methanobacteriati</taxon>
        <taxon>Methanobacteriota</taxon>
        <taxon>Stenosarchaea group</taxon>
        <taxon>Halobacteria</taxon>
        <taxon>Halobacteriales</taxon>
        <taxon>Haloarculaceae</taxon>
        <taxon>Haloarcula</taxon>
    </lineage>
</organism>
<gene>
    <name evidence="5" type="ORF">EGH23_19360</name>
</gene>
<dbReference type="Pfam" id="PF04295">
    <property type="entry name" value="GD_AH_second"/>
    <property type="match status" value="1"/>
</dbReference>
<evidence type="ECO:0000313" key="5">
    <source>
        <dbReference type="EMBL" id="MBX0297040.1"/>
    </source>
</evidence>
<dbReference type="InterPro" id="IPR052172">
    <property type="entry name" value="UxaA_altronate/galactarate_dh"/>
</dbReference>
<sequence>MTLPETGGASSGEATDPLEATVDAYRRADGNVGVRNHVLVVPSVICSHIVAERIADATDGAVSVPHDHGCAQIGSDHEQTERTLLNIAQNPNVAGVTVVGLGCEHLQSGPFADRVADADVSVRETAIQDAGGSDACIKEGVEATGELAEEAAAVNATEASLSDLTVGVVSSDLAGSTREVADPLVGGTVEALLNAGACVAVAGTERFVPHTDAAIARAANDEVAAAMREAVERDTDQPGNVRGVVRTAAESPFEDVAGTWGEADIDEFVPYGGRPSVDQGLVVVDAPSRFEEAATALAAAGASIVIHVTAEGVPTGHPVVPVLKITGEGSTAAVLADDIDVDARSATPRDLLAKLRRAADGESTAAERHGLTKFAINRVGPSL</sequence>
<dbReference type="InterPro" id="IPR007392">
    <property type="entry name" value="GD_AH_second"/>
</dbReference>
<comment type="caution">
    <text evidence="5">The sequence shown here is derived from an EMBL/GenBank/DDBJ whole genome shotgun (WGS) entry which is preliminary data.</text>
</comment>
<dbReference type="AlphaFoldDB" id="A0AAW4PHX4"/>
<dbReference type="PANTHER" id="PTHR30536:SF5">
    <property type="entry name" value="ALTRONATE DEHYDRATASE"/>
    <property type="match status" value="1"/>
</dbReference>
<dbReference type="GO" id="GO:0016829">
    <property type="term" value="F:lyase activity"/>
    <property type="evidence" value="ECO:0007669"/>
    <property type="project" value="UniProtKB-KW"/>
</dbReference>
<evidence type="ECO:0000259" key="4">
    <source>
        <dbReference type="Pfam" id="PF20629"/>
    </source>
</evidence>
<accession>A0AAW4PHX4</accession>
<evidence type="ECO:0000256" key="2">
    <source>
        <dbReference type="ARBA" id="ARBA00023239"/>
    </source>
</evidence>
<keyword evidence="6" id="KW-1185">Reference proteome</keyword>
<protein>
    <submittedName>
        <fullName evidence="5">UxaA family hydrolase</fullName>
    </submittedName>
</protein>
<feature type="domain" description="D-galactarate/Altronate dehydratase C-terminal" evidence="4">
    <location>
        <begin position="180"/>
        <end position="380"/>
    </location>
</feature>
<dbReference type="Pfam" id="PF20629">
    <property type="entry name" value="GD_AH_C"/>
    <property type="match status" value="1"/>
</dbReference>
<dbReference type="RefSeq" id="WP_220581632.1">
    <property type="nucleotide sequence ID" value="NZ_RKLT01000013.1"/>
</dbReference>
<feature type="domain" description="D-galactarate/Altronate dehydratase second" evidence="3">
    <location>
        <begin position="24"/>
        <end position="151"/>
    </location>
</feature>
<dbReference type="EMBL" id="RKLT01000013">
    <property type="protein sequence ID" value="MBX0297040.1"/>
    <property type="molecule type" value="Genomic_DNA"/>
</dbReference>
<reference evidence="5 6" key="1">
    <citation type="submission" date="2021-06" db="EMBL/GenBank/DDBJ databases">
        <title>Halomicroarcula sp. a new haloarchaeum isolated from saline soil.</title>
        <authorList>
            <person name="Duran-Viseras A."/>
            <person name="Sanchez-Porro C."/>
            <person name="Ventosa A."/>
        </authorList>
    </citation>
    <scope>NUCLEOTIDE SEQUENCE [LARGE SCALE GENOMIC DNA]</scope>
    <source>
        <strain evidence="5 6">F27</strain>
    </source>
</reference>
<dbReference type="PANTHER" id="PTHR30536">
    <property type="entry name" value="ALTRONATE/GALACTARATE DEHYDRATASE"/>
    <property type="match status" value="1"/>
</dbReference>
<dbReference type="GO" id="GO:0016787">
    <property type="term" value="F:hydrolase activity"/>
    <property type="evidence" value="ECO:0007669"/>
    <property type="project" value="UniProtKB-KW"/>
</dbReference>
<dbReference type="Proteomes" id="UP001430455">
    <property type="component" value="Unassembled WGS sequence"/>
</dbReference>
<comment type="similarity">
    <text evidence="1">Belongs to the UxaA family.</text>
</comment>
<dbReference type="GO" id="GO:0019698">
    <property type="term" value="P:D-galacturonate catabolic process"/>
    <property type="evidence" value="ECO:0007669"/>
    <property type="project" value="TreeGrafter"/>
</dbReference>
<dbReference type="InterPro" id="IPR048332">
    <property type="entry name" value="GD_AH_C"/>
</dbReference>
<evidence type="ECO:0000259" key="3">
    <source>
        <dbReference type="Pfam" id="PF04295"/>
    </source>
</evidence>
<name>A0AAW4PHX4_9EURY</name>